<gene>
    <name evidence="4" type="ORF">L602_002400000370</name>
</gene>
<dbReference type="Proteomes" id="UP000318141">
    <property type="component" value="Unassembled WGS sequence"/>
</dbReference>
<proteinExistence type="inferred from homology"/>
<feature type="region of interest" description="Disordered" evidence="3">
    <location>
        <begin position="1"/>
        <end position="20"/>
    </location>
</feature>
<evidence type="ECO:0000256" key="3">
    <source>
        <dbReference type="SAM" id="MobiDB-lite"/>
    </source>
</evidence>
<accession>A0A562BKI5</accession>
<dbReference type="InterPro" id="IPR001753">
    <property type="entry name" value="Enoyl-CoA_hydra/iso"/>
</dbReference>
<keyword evidence="5" id="KW-1185">Reference proteome</keyword>
<dbReference type="PANTHER" id="PTHR43802:SF1">
    <property type="entry name" value="IP11341P-RELATED"/>
    <property type="match status" value="1"/>
</dbReference>
<dbReference type="InterPro" id="IPR018376">
    <property type="entry name" value="Enoyl-CoA_hyd/isom_CS"/>
</dbReference>
<dbReference type="Pfam" id="PF00378">
    <property type="entry name" value="ECH_1"/>
    <property type="match status" value="1"/>
</dbReference>
<sequence length="269" mass="28819">MSTESSPSSPSSLSAASGDAVRVSRRGNVAAVTLCRPPHNHVDPPTMAALADALEALDADDGCRAVVLASEGRSFCAGANFNAQDTGIKRDPSPFYRHAMRLFRTRKPIVAAVHGAAVGAGVGLALVADFRVTCPEARFSVNFNRLGFHPGFGLTLTLPRLIGEQHAALLFYTGRRIDGATAVQMGLADELVEQPAVLERAWALAGEIAASAPLAVESTRAALRSGLADRIEVANRHELAVQLTQFRTEDFREGVRAMAERRLPEFHRR</sequence>
<comment type="similarity">
    <text evidence="1 2">Belongs to the enoyl-CoA hydratase/isomerase family.</text>
</comment>
<dbReference type="PANTHER" id="PTHR43802">
    <property type="entry name" value="ENOYL-COA HYDRATASE"/>
    <property type="match status" value="1"/>
</dbReference>
<reference evidence="4 5" key="1">
    <citation type="submission" date="2019-07" db="EMBL/GenBank/DDBJ databases">
        <title>Genome sequencing of lignin-degrading bacterial isolates.</title>
        <authorList>
            <person name="Gladden J."/>
        </authorList>
    </citation>
    <scope>NUCLEOTIDE SEQUENCE [LARGE SCALE GENOMIC DNA]</scope>
    <source>
        <strain evidence="4 5">J11</strain>
    </source>
</reference>
<comment type="caution">
    <text evidence="4">The sequence shown here is derived from an EMBL/GenBank/DDBJ whole genome shotgun (WGS) entry which is preliminary data.</text>
</comment>
<evidence type="ECO:0000256" key="1">
    <source>
        <dbReference type="ARBA" id="ARBA00005254"/>
    </source>
</evidence>
<dbReference type="InterPro" id="IPR029045">
    <property type="entry name" value="ClpP/crotonase-like_dom_sf"/>
</dbReference>
<evidence type="ECO:0000313" key="4">
    <source>
        <dbReference type="EMBL" id="TWG85591.1"/>
    </source>
</evidence>
<dbReference type="Gene3D" id="3.90.226.10">
    <property type="entry name" value="2-enoyl-CoA Hydratase, Chain A, domain 1"/>
    <property type="match status" value="1"/>
</dbReference>
<dbReference type="PROSITE" id="PS00166">
    <property type="entry name" value="ENOYL_COA_HYDRATASE"/>
    <property type="match status" value="1"/>
</dbReference>
<dbReference type="EMBL" id="VLJN01000017">
    <property type="protein sequence ID" value="TWG85591.1"/>
    <property type="molecule type" value="Genomic_DNA"/>
</dbReference>
<name>A0A562BKI5_9BURK</name>
<feature type="compositionally biased region" description="Low complexity" evidence="3">
    <location>
        <begin position="1"/>
        <end position="17"/>
    </location>
</feature>
<evidence type="ECO:0000256" key="2">
    <source>
        <dbReference type="RuleBase" id="RU003707"/>
    </source>
</evidence>
<dbReference type="SUPFAM" id="SSF52096">
    <property type="entry name" value="ClpP/crotonase"/>
    <property type="match status" value="1"/>
</dbReference>
<dbReference type="GO" id="GO:0003824">
    <property type="term" value="F:catalytic activity"/>
    <property type="evidence" value="ECO:0007669"/>
    <property type="project" value="InterPro"/>
</dbReference>
<organism evidence="4 5">
    <name type="scientific">Cupriavidus gilardii J11</name>
    <dbReference type="NCBI Taxonomy" id="936133"/>
    <lineage>
        <taxon>Bacteria</taxon>
        <taxon>Pseudomonadati</taxon>
        <taxon>Pseudomonadota</taxon>
        <taxon>Betaproteobacteria</taxon>
        <taxon>Burkholderiales</taxon>
        <taxon>Burkholderiaceae</taxon>
        <taxon>Cupriavidus</taxon>
    </lineage>
</organism>
<protein>
    <submittedName>
        <fullName evidence="4">Enoyl-CoA hydratase/carnithine racemase</fullName>
    </submittedName>
</protein>
<dbReference type="AlphaFoldDB" id="A0A562BKI5"/>
<dbReference type="OrthoDB" id="9807606at2"/>
<dbReference type="CDD" id="cd06558">
    <property type="entry name" value="crotonase-like"/>
    <property type="match status" value="1"/>
</dbReference>
<evidence type="ECO:0000313" key="5">
    <source>
        <dbReference type="Proteomes" id="UP000318141"/>
    </source>
</evidence>